<organism evidence="3 4">
    <name type="scientific">Luteococcus sanguinis</name>
    <dbReference type="NCBI Taxonomy" id="174038"/>
    <lineage>
        <taxon>Bacteria</taxon>
        <taxon>Bacillati</taxon>
        <taxon>Actinomycetota</taxon>
        <taxon>Actinomycetes</taxon>
        <taxon>Propionibacteriales</taxon>
        <taxon>Propionibacteriaceae</taxon>
        <taxon>Luteococcus</taxon>
    </lineage>
</organism>
<dbReference type="InterPro" id="IPR050090">
    <property type="entry name" value="Tyrosine_recombinase_XerCD"/>
</dbReference>
<dbReference type="InterPro" id="IPR011010">
    <property type="entry name" value="DNA_brk_join_enz"/>
</dbReference>
<dbReference type="Pfam" id="PF00589">
    <property type="entry name" value="Phage_integrase"/>
    <property type="match status" value="1"/>
</dbReference>
<name>A0ABW1X791_9ACTN</name>
<feature type="non-terminal residue" evidence="3">
    <location>
        <position position="631"/>
    </location>
</feature>
<reference evidence="4" key="1">
    <citation type="journal article" date="2019" name="Int. J. Syst. Evol. Microbiol.">
        <title>The Global Catalogue of Microorganisms (GCM) 10K type strain sequencing project: providing services to taxonomists for standard genome sequencing and annotation.</title>
        <authorList>
            <consortium name="The Broad Institute Genomics Platform"/>
            <consortium name="The Broad Institute Genome Sequencing Center for Infectious Disease"/>
            <person name="Wu L."/>
            <person name="Ma J."/>
        </authorList>
    </citation>
    <scope>NUCLEOTIDE SEQUENCE [LARGE SCALE GENOMIC DNA]</scope>
    <source>
        <strain evidence="4">CGMCC 1.15277</strain>
    </source>
</reference>
<proteinExistence type="predicted"/>
<dbReference type="EMBL" id="JBHSUA010000032">
    <property type="protein sequence ID" value="MFC6398042.1"/>
    <property type="molecule type" value="Genomic_DNA"/>
</dbReference>
<keyword evidence="4" id="KW-1185">Reference proteome</keyword>
<dbReference type="Gene3D" id="1.10.443.10">
    <property type="entry name" value="Intergrase catalytic core"/>
    <property type="match status" value="1"/>
</dbReference>
<dbReference type="SUPFAM" id="SSF56349">
    <property type="entry name" value="DNA breaking-rejoining enzymes"/>
    <property type="match status" value="1"/>
</dbReference>
<dbReference type="InterPro" id="IPR013762">
    <property type="entry name" value="Integrase-like_cat_sf"/>
</dbReference>
<dbReference type="PANTHER" id="PTHR30349:SF64">
    <property type="entry name" value="PROPHAGE INTEGRASE INTD-RELATED"/>
    <property type="match status" value="1"/>
</dbReference>
<dbReference type="Proteomes" id="UP001596266">
    <property type="component" value="Unassembled WGS sequence"/>
</dbReference>
<dbReference type="CDD" id="cd00397">
    <property type="entry name" value="DNA_BRE_C"/>
    <property type="match status" value="1"/>
</dbReference>
<evidence type="ECO:0000256" key="1">
    <source>
        <dbReference type="ARBA" id="ARBA00023172"/>
    </source>
</evidence>
<dbReference type="InterPro" id="IPR002104">
    <property type="entry name" value="Integrase_catalytic"/>
</dbReference>
<dbReference type="PANTHER" id="PTHR30349">
    <property type="entry name" value="PHAGE INTEGRASE-RELATED"/>
    <property type="match status" value="1"/>
</dbReference>
<comment type="caution">
    <text evidence="3">The sequence shown here is derived from an EMBL/GenBank/DDBJ whole genome shotgun (WGS) entry which is preliminary data.</text>
</comment>
<evidence type="ECO:0000313" key="3">
    <source>
        <dbReference type="EMBL" id="MFC6398042.1"/>
    </source>
</evidence>
<accession>A0ABW1X791</accession>
<protein>
    <submittedName>
        <fullName evidence="3">Tyrosine-type recombinase/integrase</fullName>
    </submittedName>
</protein>
<dbReference type="PROSITE" id="PS51898">
    <property type="entry name" value="TYR_RECOMBINASE"/>
    <property type="match status" value="1"/>
</dbReference>
<gene>
    <name evidence="3" type="ORF">ACFP57_13770</name>
</gene>
<feature type="domain" description="Tyr recombinase" evidence="2">
    <location>
        <begin position="336"/>
        <end position="524"/>
    </location>
</feature>
<dbReference type="RefSeq" id="WP_386769800.1">
    <property type="nucleotide sequence ID" value="NZ_JBHSUA010000032.1"/>
</dbReference>
<sequence length="631" mass="70354">MPLAAAHAPTDTTGLRPAETGEALLAAYRDHLARTGRGNSAYRYWARVFVERWPDPQTWADEPLEIQLQANSGTRPFITFLLVTGRLHPSWQYLVHRKFSSIWRDVAGTTIGEDLDEFITAARACGYSEQTARAMASQVLARVLFATGKRLDDLTTADFDALNFAGQQREQATGRTWKHYRGCATATRTVLFHHKVLPAPPPPAQTRWPYQRRLGEVPDPMKSLLIGYLERKAVTCKASTVSGLTTRLAAFATFVTRIDATLTPDRLERCAHIEAWMSSLPQITSPATRRPLTTAEQARRILAVSNFLTDITEWGWPTAPARKLMFRSDVPRLPQPLPRFLPPDADRRLQQALEDNPDRLAADALLLQRACGLRIGELLDLELDAVIDLPGAGSWLKVPLGKLETERMVPIDADILTLLDRITTTRTPGRPIPHPRTGKPADFLFTDHGHRIGSNRLRHVLNHATQTAKIGHVTPHQLRHTYATALVNAGVSLQALMVILGHSSAEMSLRYGRLFDSTVRDEYERALDLAKQRIGALPPTPGEDLDDGVDWRTTPTIKTALAGGYCLRAPAQGACSYANICENCTSFHTTRTYLPVLQAQRDDARALADDAQHRGWDPETERHLRLINRLN</sequence>
<keyword evidence="1" id="KW-0233">DNA recombination</keyword>
<evidence type="ECO:0000259" key="2">
    <source>
        <dbReference type="PROSITE" id="PS51898"/>
    </source>
</evidence>
<evidence type="ECO:0000313" key="4">
    <source>
        <dbReference type="Proteomes" id="UP001596266"/>
    </source>
</evidence>